<keyword evidence="6" id="KW-0460">Magnesium</keyword>
<evidence type="ECO:0000256" key="8">
    <source>
        <dbReference type="ARBA" id="ARBA00023118"/>
    </source>
</evidence>
<dbReference type="InterPro" id="IPR048445">
    <property type="entry name" value="DncV-like_NTFase"/>
</dbReference>
<evidence type="ECO:0000256" key="3">
    <source>
        <dbReference type="ARBA" id="ARBA00022723"/>
    </source>
</evidence>
<dbReference type="GO" id="GO:0051607">
    <property type="term" value="P:defense response to virus"/>
    <property type="evidence" value="ECO:0007669"/>
    <property type="project" value="UniProtKB-KW"/>
</dbReference>
<name>A0A645BQP4_9ZZZZ</name>
<evidence type="ECO:0000256" key="5">
    <source>
        <dbReference type="ARBA" id="ARBA00022840"/>
    </source>
</evidence>
<dbReference type="EMBL" id="VSSQ01021864">
    <property type="protein sequence ID" value="MPM67739.1"/>
    <property type="molecule type" value="Genomic_DNA"/>
</dbReference>
<reference evidence="11" key="1">
    <citation type="submission" date="2019-08" db="EMBL/GenBank/DDBJ databases">
        <authorList>
            <person name="Kucharzyk K."/>
            <person name="Murdoch R.W."/>
            <person name="Higgins S."/>
            <person name="Loffler F."/>
        </authorList>
    </citation>
    <scope>NUCLEOTIDE SEQUENCE</scope>
</reference>
<evidence type="ECO:0000256" key="1">
    <source>
        <dbReference type="ARBA" id="ARBA00022679"/>
    </source>
</evidence>
<feature type="domain" description="Cyclic GMP-AMP synthase DncV-like nucleotidyltransferase" evidence="10">
    <location>
        <begin position="68"/>
        <end position="148"/>
    </location>
</feature>
<dbReference type="GO" id="GO:0005524">
    <property type="term" value="F:ATP binding"/>
    <property type="evidence" value="ECO:0007669"/>
    <property type="project" value="UniProtKB-KW"/>
</dbReference>
<keyword evidence="4" id="KW-0547">Nucleotide-binding</keyword>
<evidence type="ECO:0008006" key="12">
    <source>
        <dbReference type="Google" id="ProtNLM"/>
    </source>
</evidence>
<evidence type="ECO:0000259" key="9">
    <source>
        <dbReference type="Pfam" id="PF18134"/>
    </source>
</evidence>
<evidence type="ECO:0000256" key="6">
    <source>
        <dbReference type="ARBA" id="ARBA00022842"/>
    </source>
</evidence>
<organism evidence="11">
    <name type="scientific">bioreactor metagenome</name>
    <dbReference type="NCBI Taxonomy" id="1076179"/>
    <lineage>
        <taxon>unclassified sequences</taxon>
        <taxon>metagenomes</taxon>
        <taxon>ecological metagenomes</taxon>
    </lineage>
</organism>
<keyword evidence="1" id="KW-0808">Transferase</keyword>
<comment type="caution">
    <text evidence="11">The sequence shown here is derived from an EMBL/GenBank/DDBJ whole genome shotgun (WGS) entry which is preliminary data.</text>
</comment>
<keyword evidence="2" id="KW-0548">Nucleotidyltransferase</keyword>
<feature type="domain" description="Adenylyl/Guanylyl and SMODS C-terminal sensor" evidence="9">
    <location>
        <begin position="336"/>
        <end position="466"/>
    </location>
</feature>
<evidence type="ECO:0000259" key="10">
    <source>
        <dbReference type="Pfam" id="PF21654"/>
    </source>
</evidence>
<evidence type="ECO:0000256" key="7">
    <source>
        <dbReference type="ARBA" id="ARBA00023080"/>
    </source>
</evidence>
<dbReference type="Pfam" id="PF18134">
    <property type="entry name" value="AGS_C"/>
    <property type="match status" value="1"/>
</dbReference>
<evidence type="ECO:0000256" key="2">
    <source>
        <dbReference type="ARBA" id="ARBA00022695"/>
    </source>
</evidence>
<dbReference type="InterPro" id="IPR040511">
    <property type="entry name" value="AGS_C"/>
</dbReference>
<dbReference type="GO" id="GO:0046872">
    <property type="term" value="F:metal ion binding"/>
    <property type="evidence" value="ECO:0007669"/>
    <property type="project" value="UniProtKB-KW"/>
</dbReference>
<keyword evidence="8" id="KW-0051">Antiviral defense</keyword>
<proteinExistence type="predicted"/>
<accession>A0A645BQP4</accession>
<protein>
    <recommendedName>
        <fullName evidence="12">Adenylyl/Guanylyl and SMODS C-terminal sensor domain-containing protein</fullName>
    </recommendedName>
</protein>
<dbReference type="Gene3D" id="3.30.460.10">
    <property type="entry name" value="Beta Polymerase, domain 2"/>
    <property type="match status" value="1"/>
</dbReference>
<keyword evidence="5" id="KW-0067">ATP-binding</keyword>
<dbReference type="InterPro" id="IPR043519">
    <property type="entry name" value="NT_sf"/>
</dbReference>
<gene>
    <name evidence="11" type="ORF">SDC9_114663</name>
</gene>
<dbReference type="GO" id="GO:0016779">
    <property type="term" value="F:nucleotidyltransferase activity"/>
    <property type="evidence" value="ECO:0007669"/>
    <property type="project" value="UniProtKB-KW"/>
</dbReference>
<evidence type="ECO:0000256" key="4">
    <source>
        <dbReference type="ARBA" id="ARBA00022741"/>
    </source>
</evidence>
<keyword evidence="3" id="KW-0479">Metal-binding</keyword>
<evidence type="ECO:0000313" key="11">
    <source>
        <dbReference type="EMBL" id="MPM67739.1"/>
    </source>
</evidence>
<dbReference type="Pfam" id="PF21654">
    <property type="entry name" value="DncV-like_NTFase"/>
    <property type="match status" value="1"/>
</dbReference>
<sequence>MINKGEIDIVMYDCSKEFIKFYQNHVVLPAEQQNHLRKKRKLNINRLKKGLEEYNEERGTNLKIAEERIQGSMAMHTIVQNDSNDFDIDVGIVFEAENLDDQGAKSTRKMVKNALERKTNTFADEPEVKTSCVRLKYSEGYHVDFAVFKRYKENEWDDNFTYEHAGAEWSVRDIKAVEEWFSQKVKEKGTKLRQLVRLSKMFCKSRDTWGTMPSGLIQTVICEELFDDGHERIDETFYYTMKNIVHRLSYNLEVKAPVDNSRLLTSRKIDSELVERWKTKLESCLKKLDILFNDDCTYKKAVTAWHEFFNHSYWEDTQNSSLNELLFAKSSSDYDNTEQFIEDLYPEINEKYYVNIDCKVTGKGFSVIPITKYLEEIAPRFNKFIPSKFEVRCEIKETNCPSYDKILWKVKNVGNEAKKRNCVRGQIEERGKSITEPTSFSGPHYIECYLIKDNVCVAIDHIDVPIGGDH</sequence>
<dbReference type="GO" id="GO:0009117">
    <property type="term" value="P:nucleotide metabolic process"/>
    <property type="evidence" value="ECO:0007669"/>
    <property type="project" value="UniProtKB-KW"/>
</dbReference>
<dbReference type="AlphaFoldDB" id="A0A645BQP4"/>
<keyword evidence="7" id="KW-0546">Nucleotide metabolism</keyword>